<proteinExistence type="predicted"/>
<gene>
    <name evidence="1" type="ORF">PISMIDRAFT_18680</name>
</gene>
<dbReference type="AlphaFoldDB" id="A0A0C9Y6K9"/>
<protein>
    <submittedName>
        <fullName evidence="1">Uncharacterized protein</fullName>
    </submittedName>
</protein>
<evidence type="ECO:0000313" key="1">
    <source>
        <dbReference type="EMBL" id="KIK12536.1"/>
    </source>
</evidence>
<name>A0A0C9Y6K9_9AGAM</name>
<reference evidence="1 2" key="1">
    <citation type="submission" date="2014-04" db="EMBL/GenBank/DDBJ databases">
        <authorList>
            <consortium name="DOE Joint Genome Institute"/>
            <person name="Kuo A."/>
            <person name="Kohler A."/>
            <person name="Costa M.D."/>
            <person name="Nagy L.G."/>
            <person name="Floudas D."/>
            <person name="Copeland A."/>
            <person name="Barry K.W."/>
            <person name="Cichocki N."/>
            <person name="Veneault-Fourrey C."/>
            <person name="LaButti K."/>
            <person name="Lindquist E.A."/>
            <person name="Lipzen A."/>
            <person name="Lundell T."/>
            <person name="Morin E."/>
            <person name="Murat C."/>
            <person name="Sun H."/>
            <person name="Tunlid A."/>
            <person name="Henrissat B."/>
            <person name="Grigoriev I.V."/>
            <person name="Hibbett D.S."/>
            <person name="Martin F."/>
            <person name="Nordberg H.P."/>
            <person name="Cantor M.N."/>
            <person name="Hua S.X."/>
        </authorList>
    </citation>
    <scope>NUCLEOTIDE SEQUENCE [LARGE SCALE GENOMIC DNA]</scope>
    <source>
        <strain evidence="1 2">441</strain>
    </source>
</reference>
<dbReference type="Proteomes" id="UP000054018">
    <property type="component" value="Unassembled WGS sequence"/>
</dbReference>
<sequence>APAKLKKELDTVLVLQADLDTTTKVVQATQATIERGNVTPGILDALAGVERSHTRLVIKAEALYSSLNVHEQFPQLTHVSLDFVRTLLMACDLKINICKRAIGSFFEWDKLDRAVGGKDKPLGTKLHQQTCKAIAKRQPALMSAIRKYNTYCEQLSQLHDPSWAIPLPTPLPTKLVDLRNDTSLMEDVWITPSSGETPLWLQDADM</sequence>
<keyword evidence="2" id="KW-1185">Reference proteome</keyword>
<dbReference type="STRING" id="765257.A0A0C9Y6K9"/>
<dbReference type="OrthoDB" id="3364670at2759"/>
<dbReference type="EMBL" id="KN834073">
    <property type="protein sequence ID" value="KIK12536.1"/>
    <property type="molecule type" value="Genomic_DNA"/>
</dbReference>
<feature type="non-terminal residue" evidence="1">
    <location>
        <position position="206"/>
    </location>
</feature>
<organism evidence="1 2">
    <name type="scientific">Pisolithus microcarpus 441</name>
    <dbReference type="NCBI Taxonomy" id="765257"/>
    <lineage>
        <taxon>Eukaryota</taxon>
        <taxon>Fungi</taxon>
        <taxon>Dikarya</taxon>
        <taxon>Basidiomycota</taxon>
        <taxon>Agaricomycotina</taxon>
        <taxon>Agaricomycetes</taxon>
        <taxon>Agaricomycetidae</taxon>
        <taxon>Boletales</taxon>
        <taxon>Sclerodermatineae</taxon>
        <taxon>Pisolithaceae</taxon>
        <taxon>Pisolithus</taxon>
    </lineage>
</organism>
<dbReference type="HOGENOM" id="CLU_1272922_0_0_1"/>
<reference evidence="2" key="2">
    <citation type="submission" date="2015-01" db="EMBL/GenBank/DDBJ databases">
        <title>Evolutionary Origins and Diversification of the Mycorrhizal Mutualists.</title>
        <authorList>
            <consortium name="DOE Joint Genome Institute"/>
            <consortium name="Mycorrhizal Genomics Consortium"/>
            <person name="Kohler A."/>
            <person name="Kuo A."/>
            <person name="Nagy L.G."/>
            <person name="Floudas D."/>
            <person name="Copeland A."/>
            <person name="Barry K.W."/>
            <person name="Cichocki N."/>
            <person name="Veneault-Fourrey C."/>
            <person name="LaButti K."/>
            <person name="Lindquist E.A."/>
            <person name="Lipzen A."/>
            <person name="Lundell T."/>
            <person name="Morin E."/>
            <person name="Murat C."/>
            <person name="Riley R."/>
            <person name="Ohm R."/>
            <person name="Sun H."/>
            <person name="Tunlid A."/>
            <person name="Henrissat B."/>
            <person name="Grigoriev I.V."/>
            <person name="Hibbett D.S."/>
            <person name="Martin F."/>
        </authorList>
    </citation>
    <scope>NUCLEOTIDE SEQUENCE [LARGE SCALE GENOMIC DNA]</scope>
    <source>
        <strain evidence="2">441</strain>
    </source>
</reference>
<evidence type="ECO:0000313" key="2">
    <source>
        <dbReference type="Proteomes" id="UP000054018"/>
    </source>
</evidence>
<accession>A0A0C9Y6K9</accession>